<keyword evidence="7" id="KW-0325">Glycoprotein</keyword>
<dbReference type="EMBL" id="DS113606">
    <property type="protein sequence ID" value="EAY00297.1"/>
    <property type="molecule type" value="Genomic_DNA"/>
</dbReference>
<keyword evidence="2" id="KW-0540">Nuclease</keyword>
<evidence type="ECO:0000313" key="10">
    <source>
        <dbReference type="Proteomes" id="UP000001542"/>
    </source>
</evidence>
<dbReference type="InterPro" id="IPR008947">
    <property type="entry name" value="PLipase_C/P1_nuclease_dom_sf"/>
</dbReference>
<gene>
    <name evidence="9" type="ORF">TVAG_179680</name>
</gene>
<dbReference type="GO" id="GO:0016788">
    <property type="term" value="F:hydrolase activity, acting on ester bonds"/>
    <property type="evidence" value="ECO:0007669"/>
    <property type="project" value="InterPro"/>
</dbReference>
<dbReference type="Pfam" id="PF02265">
    <property type="entry name" value="S1-P1_nuclease"/>
    <property type="match status" value="1"/>
</dbReference>
<sequence length="329" mass="37711">MFFLFQLSNCWWGHAHSLIASIAMKDFSSKERKILEKFLEYGQHKRATIEEVAVWQDDLKGAYDLGIMSSWHFTPRPLIKDGYTATLQPVTYNITSYMNSAWNSLTNPATTDPWIIAFHLRSLIHFVADVHTPHHNVGYYSQETPDGDKGGNLYQIICNYGSACMNIHFLWDSACLALPLGNPLIPKYLDEFSENVTKIMKNHQKAKMGDLETIDFMKWSNESYDTVKQYGYSPAIERYGEVTDQYLKTCQSVALNRVSLAGYRLSTVLRQIYNEKKISQFVTISQTREICIWCLDAILILISIVLLVFLLLTRSGKKFSIENKSATLL</sequence>
<evidence type="ECO:0000256" key="4">
    <source>
        <dbReference type="ARBA" id="ARBA00022759"/>
    </source>
</evidence>
<evidence type="ECO:0000313" key="9">
    <source>
        <dbReference type="EMBL" id="EAY00297.1"/>
    </source>
</evidence>
<dbReference type="OMA" id="HYIDIPF"/>
<feature type="transmembrane region" description="Helical" evidence="8">
    <location>
        <begin position="290"/>
        <end position="312"/>
    </location>
</feature>
<keyword evidence="10" id="KW-1185">Reference proteome</keyword>
<accession>A2F450</accession>
<dbReference type="InterPro" id="IPR003154">
    <property type="entry name" value="S1/P1nuclease"/>
</dbReference>
<dbReference type="OrthoDB" id="441446at2759"/>
<organism evidence="9 10">
    <name type="scientific">Trichomonas vaginalis (strain ATCC PRA-98 / G3)</name>
    <dbReference type="NCBI Taxonomy" id="412133"/>
    <lineage>
        <taxon>Eukaryota</taxon>
        <taxon>Metamonada</taxon>
        <taxon>Parabasalia</taxon>
        <taxon>Trichomonadida</taxon>
        <taxon>Trichomonadidae</taxon>
        <taxon>Trichomonas</taxon>
    </lineage>
</organism>
<dbReference type="Proteomes" id="UP000001542">
    <property type="component" value="Unassembled WGS sequence"/>
</dbReference>
<keyword evidence="4" id="KW-0255">Endonuclease</keyword>
<keyword evidence="8" id="KW-0812">Transmembrane</keyword>
<dbReference type="FunFam" id="1.10.575.10:FF:000003">
    <property type="entry name" value="Single strand-specific nuclease, putative"/>
    <property type="match status" value="1"/>
</dbReference>
<dbReference type="VEuPathDB" id="TrichDB:TVAGG3_1002190"/>
<evidence type="ECO:0000256" key="3">
    <source>
        <dbReference type="ARBA" id="ARBA00022723"/>
    </source>
</evidence>
<reference evidence="9" key="1">
    <citation type="submission" date="2006-10" db="EMBL/GenBank/DDBJ databases">
        <authorList>
            <person name="Amadeo P."/>
            <person name="Zhao Q."/>
            <person name="Wortman J."/>
            <person name="Fraser-Liggett C."/>
            <person name="Carlton J."/>
        </authorList>
    </citation>
    <scope>NUCLEOTIDE SEQUENCE</scope>
    <source>
        <strain evidence="9">G3</strain>
    </source>
</reference>
<keyword evidence="8" id="KW-0472">Membrane</keyword>
<evidence type="ECO:0000256" key="5">
    <source>
        <dbReference type="ARBA" id="ARBA00022801"/>
    </source>
</evidence>
<proteinExistence type="inferred from homology"/>
<dbReference type="AlphaFoldDB" id="A2F450"/>
<evidence type="ECO:0000256" key="2">
    <source>
        <dbReference type="ARBA" id="ARBA00022722"/>
    </source>
</evidence>
<evidence type="ECO:0000256" key="8">
    <source>
        <dbReference type="SAM" id="Phobius"/>
    </source>
</evidence>
<dbReference type="SUPFAM" id="SSF48537">
    <property type="entry name" value="Phospholipase C/P1 nuclease"/>
    <property type="match status" value="1"/>
</dbReference>
<dbReference type="Gene3D" id="1.10.575.10">
    <property type="entry name" value="P1 Nuclease"/>
    <property type="match status" value="1"/>
</dbReference>
<dbReference type="RefSeq" id="XP_001313226.1">
    <property type="nucleotide sequence ID" value="XM_001313225.1"/>
</dbReference>
<dbReference type="CDD" id="cd11010">
    <property type="entry name" value="S1-P1_nuclease"/>
    <property type="match status" value="1"/>
</dbReference>
<keyword evidence="3" id="KW-0479">Metal-binding</keyword>
<dbReference type="SMR" id="A2F450"/>
<dbReference type="GO" id="GO:0003676">
    <property type="term" value="F:nucleic acid binding"/>
    <property type="evidence" value="ECO:0007669"/>
    <property type="project" value="InterPro"/>
</dbReference>
<dbReference type="PANTHER" id="PTHR33146:SF10">
    <property type="entry name" value="STRAND-SPECIFIC NUCLEASE, PUTATIVE-RELATED"/>
    <property type="match status" value="1"/>
</dbReference>
<dbReference type="GO" id="GO:0004519">
    <property type="term" value="F:endonuclease activity"/>
    <property type="evidence" value="ECO:0000318"/>
    <property type="project" value="GO_Central"/>
</dbReference>
<protein>
    <submittedName>
        <fullName evidence="9">Uncharacterized protein</fullName>
    </submittedName>
</protein>
<reference evidence="9" key="2">
    <citation type="journal article" date="2007" name="Science">
        <title>Draft genome sequence of the sexually transmitted pathogen Trichomonas vaginalis.</title>
        <authorList>
            <person name="Carlton J.M."/>
            <person name="Hirt R.P."/>
            <person name="Silva J.C."/>
            <person name="Delcher A.L."/>
            <person name="Schatz M."/>
            <person name="Zhao Q."/>
            <person name="Wortman J.R."/>
            <person name="Bidwell S.L."/>
            <person name="Alsmark U.C.M."/>
            <person name="Besteiro S."/>
            <person name="Sicheritz-Ponten T."/>
            <person name="Noel C.J."/>
            <person name="Dacks J.B."/>
            <person name="Foster P.G."/>
            <person name="Simillion C."/>
            <person name="Van de Peer Y."/>
            <person name="Miranda-Saavedra D."/>
            <person name="Barton G.J."/>
            <person name="Westrop G.D."/>
            <person name="Mueller S."/>
            <person name="Dessi D."/>
            <person name="Fiori P.L."/>
            <person name="Ren Q."/>
            <person name="Paulsen I."/>
            <person name="Zhang H."/>
            <person name="Bastida-Corcuera F.D."/>
            <person name="Simoes-Barbosa A."/>
            <person name="Brown M.T."/>
            <person name="Hayes R.D."/>
            <person name="Mukherjee M."/>
            <person name="Okumura C.Y."/>
            <person name="Schneider R."/>
            <person name="Smith A.J."/>
            <person name="Vanacova S."/>
            <person name="Villalvazo M."/>
            <person name="Haas B.J."/>
            <person name="Pertea M."/>
            <person name="Feldblyum T.V."/>
            <person name="Utterback T.R."/>
            <person name="Shu C.L."/>
            <person name="Osoegawa K."/>
            <person name="de Jong P.J."/>
            <person name="Hrdy I."/>
            <person name="Horvathova L."/>
            <person name="Zubacova Z."/>
            <person name="Dolezal P."/>
            <person name="Malik S.B."/>
            <person name="Logsdon J.M. Jr."/>
            <person name="Henze K."/>
            <person name="Gupta A."/>
            <person name="Wang C.C."/>
            <person name="Dunne R.L."/>
            <person name="Upcroft J.A."/>
            <person name="Upcroft P."/>
            <person name="White O."/>
            <person name="Salzberg S.L."/>
            <person name="Tang P."/>
            <person name="Chiu C.-H."/>
            <person name="Lee Y.-S."/>
            <person name="Embley T.M."/>
            <person name="Coombs G.H."/>
            <person name="Mottram J.C."/>
            <person name="Tachezy J."/>
            <person name="Fraser-Liggett C.M."/>
            <person name="Johnson P.J."/>
        </authorList>
    </citation>
    <scope>NUCLEOTIDE SEQUENCE [LARGE SCALE GENOMIC DNA]</scope>
    <source>
        <strain evidence="9">G3</strain>
    </source>
</reference>
<dbReference type="GO" id="GO:0046872">
    <property type="term" value="F:metal ion binding"/>
    <property type="evidence" value="ECO:0007669"/>
    <property type="project" value="UniProtKB-KW"/>
</dbReference>
<comment type="similarity">
    <text evidence="1">Belongs to the nuclease type I family.</text>
</comment>
<name>A2F450_TRIV3</name>
<keyword evidence="5" id="KW-0378">Hydrolase</keyword>
<dbReference type="GO" id="GO:0006308">
    <property type="term" value="P:DNA catabolic process"/>
    <property type="evidence" value="ECO:0007669"/>
    <property type="project" value="InterPro"/>
</dbReference>
<dbReference type="KEGG" id="tva:4758116"/>
<keyword evidence="6" id="KW-1015">Disulfide bond</keyword>
<dbReference type="PANTHER" id="PTHR33146">
    <property type="entry name" value="ENDONUCLEASE 4"/>
    <property type="match status" value="1"/>
</dbReference>
<dbReference type="InParanoid" id="A2F450"/>
<evidence type="ECO:0000256" key="6">
    <source>
        <dbReference type="ARBA" id="ARBA00023157"/>
    </source>
</evidence>
<evidence type="ECO:0000256" key="1">
    <source>
        <dbReference type="ARBA" id="ARBA00009547"/>
    </source>
</evidence>
<keyword evidence="8" id="KW-1133">Transmembrane helix</keyword>
<dbReference type="VEuPathDB" id="TrichDB:TVAG_179680"/>
<evidence type="ECO:0000256" key="7">
    <source>
        <dbReference type="ARBA" id="ARBA00023180"/>
    </source>
</evidence>